<evidence type="ECO:0000313" key="1">
    <source>
        <dbReference type="EMBL" id="KAF0898876.1"/>
    </source>
</evidence>
<proteinExistence type="predicted"/>
<accession>A0A6G1CFD8</accession>
<dbReference type="AlphaFoldDB" id="A0A6G1CFD8"/>
<dbReference type="EMBL" id="SPHZ02000009">
    <property type="protein sequence ID" value="KAF0898876.1"/>
    <property type="molecule type" value="Genomic_DNA"/>
</dbReference>
<evidence type="ECO:0000313" key="2">
    <source>
        <dbReference type="Proteomes" id="UP000479710"/>
    </source>
</evidence>
<sequence length="135" mass="15036">MAPPLQLVLAASSADAVVATWDVHTGAEAICHRTCASRPRALTIRSPPPPHSPGPRRQLGPHPLVVYYQCDKTSCRQTGGSISFLCKEASPMRATEYVEWRDRSVCPLWLYDMPVCVIMVRQQHMVNFLFSLQSS</sequence>
<protein>
    <submittedName>
        <fullName evidence="1">Uncharacterized protein</fullName>
    </submittedName>
</protein>
<reference evidence="1 2" key="1">
    <citation type="submission" date="2019-11" db="EMBL/GenBank/DDBJ databases">
        <title>Whole genome sequence of Oryza granulata.</title>
        <authorList>
            <person name="Li W."/>
        </authorList>
    </citation>
    <scope>NUCLEOTIDE SEQUENCE [LARGE SCALE GENOMIC DNA]</scope>
    <source>
        <strain evidence="2">cv. Menghai</strain>
        <tissue evidence="1">Leaf</tissue>
    </source>
</reference>
<gene>
    <name evidence="1" type="ORF">E2562_011935</name>
</gene>
<comment type="caution">
    <text evidence="1">The sequence shown here is derived from an EMBL/GenBank/DDBJ whole genome shotgun (WGS) entry which is preliminary data.</text>
</comment>
<name>A0A6G1CFD8_9ORYZ</name>
<organism evidence="1 2">
    <name type="scientific">Oryza meyeriana var. granulata</name>
    <dbReference type="NCBI Taxonomy" id="110450"/>
    <lineage>
        <taxon>Eukaryota</taxon>
        <taxon>Viridiplantae</taxon>
        <taxon>Streptophyta</taxon>
        <taxon>Embryophyta</taxon>
        <taxon>Tracheophyta</taxon>
        <taxon>Spermatophyta</taxon>
        <taxon>Magnoliopsida</taxon>
        <taxon>Liliopsida</taxon>
        <taxon>Poales</taxon>
        <taxon>Poaceae</taxon>
        <taxon>BOP clade</taxon>
        <taxon>Oryzoideae</taxon>
        <taxon>Oryzeae</taxon>
        <taxon>Oryzinae</taxon>
        <taxon>Oryza</taxon>
        <taxon>Oryza meyeriana</taxon>
    </lineage>
</organism>
<keyword evidence="2" id="KW-1185">Reference proteome</keyword>
<dbReference type="Proteomes" id="UP000479710">
    <property type="component" value="Unassembled WGS sequence"/>
</dbReference>